<organism evidence="7 8">
    <name type="scientific">Ignicoccus pacificus DSM 13166</name>
    <dbReference type="NCBI Taxonomy" id="940294"/>
    <lineage>
        <taxon>Archaea</taxon>
        <taxon>Thermoproteota</taxon>
        <taxon>Thermoprotei</taxon>
        <taxon>Desulfurococcales</taxon>
        <taxon>Desulfurococcaceae</taxon>
        <taxon>Ignicoccus</taxon>
    </lineage>
</organism>
<keyword evidence="1 3" id="KW-0479">Metal-binding</keyword>
<evidence type="ECO:0000313" key="8">
    <source>
        <dbReference type="Proteomes" id="UP001063698"/>
    </source>
</evidence>
<dbReference type="GO" id="GO:0046872">
    <property type="term" value="F:metal ion binding"/>
    <property type="evidence" value="ECO:0007669"/>
    <property type="project" value="UniProtKB-KW"/>
</dbReference>
<evidence type="ECO:0000256" key="1">
    <source>
        <dbReference type="ARBA" id="ARBA00022723"/>
    </source>
</evidence>
<keyword evidence="2 3" id="KW-0408">Iron</keyword>
<proteinExistence type="predicted"/>
<feature type="transmembrane region" description="Helical" evidence="4">
    <location>
        <begin position="450"/>
        <end position="470"/>
    </location>
</feature>
<keyword evidence="4" id="KW-0812">Transmembrane</keyword>
<sequence>MVGPGFLNVSFRTSRKGKGSRLDFKRKESSKIGIYMLIVVIAGLFIASFFINYEENVAKTYVLSKGFSITNVASFDKILKENKYVAVMFKSSTCPVCKRMYPYWVVLEGMPGKVKFYDITYSPSTADVFQRYGVEDVPTFIVFKNGKEVARHVGGFVGSNITSEMRNWVYASLGLSSQGPDYWYSVYTSSCAKCHGAPMALTKEAIQQWLSSSQAQNIAPLIEKAVANGELLSQYLGGFNKLEQKVATMKKYTSLNQEQIKASARFLDYVSAILLNQGEKYAKQFAAPPKVNVENGAASKVETEGTVNYAGVVAFLVGLAAGLAAAVSPCVLPLFITHITSSIRRNESSLGSSISCAVLAALGVAALGALFLIFSDVVLSVQKMILPVVGAAVLAAGLASVLNVPMEVSTAKLNKRSTSLFCALYGFLSVQCNLPLVIGALLLIATAGGLSTLVGFALGIGIPLAVVSYLAPKAKNLAMVLTNKSKEIELISAILMIIAGVYLLLYSFGVVV</sequence>
<evidence type="ECO:0000313" key="7">
    <source>
        <dbReference type="EMBL" id="UXD22827.1"/>
    </source>
</evidence>
<evidence type="ECO:0000256" key="3">
    <source>
        <dbReference type="PROSITE-ProRule" id="PRU00433"/>
    </source>
</evidence>
<dbReference type="InterPro" id="IPR036249">
    <property type="entry name" value="Thioredoxin-like_sf"/>
</dbReference>
<dbReference type="PANTHER" id="PTHR10438">
    <property type="entry name" value="THIOREDOXIN"/>
    <property type="match status" value="1"/>
</dbReference>
<feature type="transmembrane region" description="Helical" evidence="4">
    <location>
        <begin position="385"/>
        <end position="406"/>
    </location>
</feature>
<evidence type="ECO:0000259" key="6">
    <source>
        <dbReference type="PROSITE" id="PS51352"/>
    </source>
</evidence>
<dbReference type="GO" id="GO:0020037">
    <property type="term" value="F:heme binding"/>
    <property type="evidence" value="ECO:0007669"/>
    <property type="project" value="InterPro"/>
</dbReference>
<dbReference type="InterPro" id="IPR009056">
    <property type="entry name" value="Cyt_c-like_dom"/>
</dbReference>
<dbReference type="PROSITE" id="PS51007">
    <property type="entry name" value="CYTC"/>
    <property type="match status" value="1"/>
</dbReference>
<evidence type="ECO:0000256" key="4">
    <source>
        <dbReference type="SAM" id="Phobius"/>
    </source>
</evidence>
<keyword evidence="4" id="KW-0472">Membrane</keyword>
<feature type="transmembrane region" description="Helical" evidence="4">
    <location>
        <begin position="490"/>
        <end position="509"/>
    </location>
</feature>
<reference evidence="7" key="1">
    <citation type="submission" date="2013-11" db="EMBL/GenBank/DDBJ databases">
        <title>Comparative genomics of Ignicoccus.</title>
        <authorList>
            <person name="Podar M."/>
        </authorList>
    </citation>
    <scope>NUCLEOTIDE SEQUENCE</scope>
    <source>
        <strain evidence="7">DSM 13166</strain>
    </source>
</reference>
<dbReference type="AlphaFoldDB" id="A0A977KBZ9"/>
<evidence type="ECO:0008006" key="9">
    <source>
        <dbReference type="Google" id="ProtNLM"/>
    </source>
</evidence>
<protein>
    <recommendedName>
        <fullName evidence="9">Thioredoxin domain-containing protein</fullName>
    </recommendedName>
</protein>
<dbReference type="PROSITE" id="PS51352">
    <property type="entry name" value="THIOREDOXIN_2"/>
    <property type="match status" value="1"/>
</dbReference>
<keyword evidence="8" id="KW-1185">Reference proteome</keyword>
<gene>
    <name evidence="7" type="ORF">IPA_08615</name>
</gene>
<dbReference type="Gene3D" id="3.40.30.10">
    <property type="entry name" value="Glutaredoxin"/>
    <property type="match status" value="1"/>
</dbReference>
<dbReference type="EMBL" id="CP006868">
    <property type="protein sequence ID" value="UXD22827.1"/>
    <property type="molecule type" value="Genomic_DNA"/>
</dbReference>
<keyword evidence="4" id="KW-1133">Transmembrane helix</keyword>
<feature type="transmembrane region" description="Helical" evidence="4">
    <location>
        <begin position="418"/>
        <end position="444"/>
    </location>
</feature>
<feature type="transmembrane region" description="Helical" evidence="4">
    <location>
        <begin position="348"/>
        <end position="373"/>
    </location>
</feature>
<dbReference type="GO" id="GO:0009055">
    <property type="term" value="F:electron transfer activity"/>
    <property type="evidence" value="ECO:0007669"/>
    <property type="project" value="InterPro"/>
</dbReference>
<dbReference type="KEGG" id="ipc:IPA_08615"/>
<dbReference type="CDD" id="cd02947">
    <property type="entry name" value="TRX_family"/>
    <property type="match status" value="1"/>
</dbReference>
<dbReference type="InterPro" id="IPR013766">
    <property type="entry name" value="Thioredoxin_domain"/>
</dbReference>
<dbReference type="SUPFAM" id="SSF52833">
    <property type="entry name" value="Thioredoxin-like"/>
    <property type="match status" value="1"/>
</dbReference>
<name>A0A977KBZ9_9CREN</name>
<accession>A0A977KBZ9</accession>
<dbReference type="Proteomes" id="UP001063698">
    <property type="component" value="Chromosome"/>
</dbReference>
<dbReference type="InterPro" id="IPR050620">
    <property type="entry name" value="Thioredoxin_H-type-like"/>
</dbReference>
<dbReference type="Pfam" id="PF00085">
    <property type="entry name" value="Thioredoxin"/>
    <property type="match status" value="1"/>
</dbReference>
<evidence type="ECO:0000259" key="5">
    <source>
        <dbReference type="PROSITE" id="PS51007"/>
    </source>
</evidence>
<feature type="transmembrane region" description="Helical" evidence="4">
    <location>
        <begin position="309"/>
        <end position="336"/>
    </location>
</feature>
<evidence type="ECO:0000256" key="2">
    <source>
        <dbReference type="ARBA" id="ARBA00023004"/>
    </source>
</evidence>
<feature type="domain" description="Cytochrome c" evidence="5">
    <location>
        <begin position="174"/>
        <end position="271"/>
    </location>
</feature>
<feature type="transmembrane region" description="Helical" evidence="4">
    <location>
        <begin position="32"/>
        <end position="51"/>
    </location>
</feature>
<dbReference type="PANTHER" id="PTHR10438:SF468">
    <property type="entry name" value="THIOREDOXIN-1-RELATED"/>
    <property type="match status" value="1"/>
</dbReference>
<keyword evidence="3" id="KW-0349">Heme</keyword>
<feature type="domain" description="Thioredoxin" evidence="6">
    <location>
        <begin position="36"/>
        <end position="174"/>
    </location>
</feature>